<dbReference type="RefSeq" id="WP_036060555.1">
    <property type="nucleotide sequence ID" value="NZ_CP011102.1"/>
</dbReference>
<dbReference type="KEGG" id="lwi:UE46_00330"/>
<dbReference type="EMBL" id="CP011102">
    <property type="protein sequence ID" value="AQY49662.1"/>
    <property type="molecule type" value="Genomic_DNA"/>
</dbReference>
<evidence type="ECO:0000313" key="2">
    <source>
        <dbReference type="Proteomes" id="UP000223060"/>
    </source>
</evidence>
<keyword evidence="2" id="KW-1185">Reference proteome</keyword>
<dbReference type="AlphaFoldDB" id="A0A1S7FQJ2"/>
<accession>A0A1S7FQJ2</accession>
<gene>
    <name evidence="1" type="ORF">UE46_00330</name>
</gene>
<protein>
    <submittedName>
        <fullName evidence="1">Uncharacterized protein</fullName>
    </submittedName>
</protein>
<reference evidence="2" key="1">
    <citation type="submission" date="2015-03" db="EMBL/GenBank/DDBJ databases">
        <authorList>
            <person name="Ferrari E."/>
            <person name="Walter M.C."/>
            <person name="Huptas C."/>
            <person name="Scherer S."/>
            <person name="Mueller-Herbst S."/>
        </authorList>
    </citation>
    <scope>NUCLEOTIDE SEQUENCE [LARGE SCALE GENOMIC DNA]</scope>
    <source>
        <strain evidence="2">LWP01</strain>
    </source>
</reference>
<organism evidence="1 2">
    <name type="scientific">Listeria weihenstephanensis</name>
    <dbReference type="NCBI Taxonomy" id="1006155"/>
    <lineage>
        <taxon>Bacteria</taxon>
        <taxon>Bacillati</taxon>
        <taxon>Bacillota</taxon>
        <taxon>Bacilli</taxon>
        <taxon>Bacillales</taxon>
        <taxon>Listeriaceae</taxon>
        <taxon>Listeria</taxon>
    </lineage>
</organism>
<proteinExistence type="predicted"/>
<evidence type="ECO:0000313" key="1">
    <source>
        <dbReference type="EMBL" id="AQY49662.1"/>
    </source>
</evidence>
<sequence length="150" mass="17353">MIRYDKILVSIYSPELHSYANQGDILFLPQKGDSAKKLFKPRRGTSYFVALSDDRKPSAIGVIKTIKGGMTAENLARLDCMTRNKKTAIPDNLEMYEKFLERINKFPENQPMALYWQDRFGSKEKTLVVNKAIVRGYDLDLAEIFQFDYE</sequence>
<dbReference type="Proteomes" id="UP000223060">
    <property type="component" value="Chromosome"/>
</dbReference>
<name>A0A1S7FQJ2_9LIST</name>